<dbReference type="Proteomes" id="UP000028725">
    <property type="component" value="Unassembled WGS sequence"/>
</dbReference>
<dbReference type="Gene3D" id="2.140.10.30">
    <property type="entry name" value="Dipeptidylpeptidase IV, N-terminal domain"/>
    <property type="match status" value="1"/>
</dbReference>
<protein>
    <recommendedName>
        <fullName evidence="5">Dipeptidyl peptidase IV</fullName>
    </recommendedName>
</protein>
<dbReference type="InterPro" id="IPR001375">
    <property type="entry name" value="Peptidase_S9_cat"/>
</dbReference>
<comment type="caution">
    <text evidence="3">The sequence shown here is derived from an EMBL/GenBank/DDBJ whole genome shotgun (WGS) entry which is preliminary data.</text>
</comment>
<dbReference type="InterPro" id="IPR002469">
    <property type="entry name" value="Peptidase_S9B_N"/>
</dbReference>
<dbReference type="PANTHER" id="PTHR11731:SF193">
    <property type="entry name" value="DIPEPTIDYL PEPTIDASE 9"/>
    <property type="match status" value="1"/>
</dbReference>
<keyword evidence="4" id="KW-1185">Reference proteome</keyword>
<gene>
    <name evidence="3" type="ORF">DB31_2499</name>
</gene>
<dbReference type="InterPro" id="IPR029058">
    <property type="entry name" value="AB_hydrolase_fold"/>
</dbReference>
<dbReference type="GO" id="GO:0008239">
    <property type="term" value="F:dipeptidyl-peptidase activity"/>
    <property type="evidence" value="ECO:0007669"/>
    <property type="project" value="TreeGrafter"/>
</dbReference>
<feature type="domain" description="Peptidase S9 prolyl oligopeptidase catalytic" evidence="1">
    <location>
        <begin position="554"/>
        <end position="750"/>
    </location>
</feature>
<evidence type="ECO:0008006" key="5">
    <source>
        <dbReference type="Google" id="ProtNLM"/>
    </source>
</evidence>
<dbReference type="EMBL" id="JMCB01000016">
    <property type="protein sequence ID" value="KFE63731.1"/>
    <property type="molecule type" value="Genomic_DNA"/>
</dbReference>
<organism evidence="3 4">
    <name type="scientific">Hyalangium minutum</name>
    <dbReference type="NCBI Taxonomy" id="394096"/>
    <lineage>
        <taxon>Bacteria</taxon>
        <taxon>Pseudomonadati</taxon>
        <taxon>Myxococcota</taxon>
        <taxon>Myxococcia</taxon>
        <taxon>Myxococcales</taxon>
        <taxon>Cystobacterineae</taxon>
        <taxon>Archangiaceae</taxon>
        <taxon>Hyalangium</taxon>
    </lineage>
</organism>
<evidence type="ECO:0000313" key="4">
    <source>
        <dbReference type="Proteomes" id="UP000028725"/>
    </source>
</evidence>
<dbReference type="PATRIC" id="fig|394096.3.peg.6832"/>
<reference evidence="3 4" key="1">
    <citation type="submission" date="2014-04" db="EMBL/GenBank/DDBJ databases">
        <title>Genome assembly of Hyalangium minutum DSM 14724.</title>
        <authorList>
            <person name="Sharma G."/>
            <person name="Subramanian S."/>
        </authorList>
    </citation>
    <scope>NUCLEOTIDE SEQUENCE [LARGE SCALE GENOMIC DNA]</scope>
    <source>
        <strain evidence="3 4">DSM 14724</strain>
    </source>
</reference>
<dbReference type="InterPro" id="IPR050278">
    <property type="entry name" value="Serine_Prot_S9B/DPPIV"/>
</dbReference>
<sequence>MHDPVSYPAVMRRLLFRFGILITTLAGTPMLALEPGAPASATPDKQLQARLDLSDQYLRLPQLVRDSLIPQQWLREGDQLIFWSAVGPDAGTWILVHARTGAMKPLLPSAELRTQLSRLMGKPVQLPDQLGFAIAPDQRGIVFRIEERFFGLGLSDGRVTALAPTDLAALASSRGNLLAPDGQAVAVQRDGGFAVLGGDGRTRIERSGEENYGWQLPERAWSPDSRFLMVWRNDLRGAHKIPIVDYSSALERVTLVPYVKTGTPLGRSEFYVIEPATGRVTPIPPLEEETYDWFAGWRPGSGEALILHMSRDGKRLDLSAVEPGSGKRRRVLREERPESFVAGLDFAEEGWARQVTPLPDDTGFLWLSERDGWRHVYLYDFAGKLVRQVTRGAFPIHQVAGVAPKGDAVFLLASADSAAPYEHLLYRGSLKGGALKRMSSGSGIHRIAFSPSGSYYVDAWSSRTQPRLRDMVSTDGKTRFRLTTADASALEELGYKPPEALTVLAADGTTPLHGVLYKPRDFDPARRYPVIAYIYAGQFMTVVPWNFIGTASSLHAQGLAQMGFIVMVLDPRGTPGRSKAFQDATYGRVGQTEIPDYVAGLKQAATTRPWMDMERVGIFGHSWGGYFALRGMLMAPEFFKAGYAGAPGALEEEAIINEPYLGLPSVNPAGYQAGSNMALAGNLQGPLKMMHGSSDVNASLSTTMRMADALIRAGKHFEMLIMPGEPHGPRPPADRYYFDDIQLFFVRTLGGPR</sequence>
<dbReference type="PANTHER" id="PTHR11731">
    <property type="entry name" value="PROTEASE FAMILY S9B,C DIPEPTIDYL-PEPTIDASE IV-RELATED"/>
    <property type="match status" value="1"/>
</dbReference>
<dbReference type="Pfam" id="PF00930">
    <property type="entry name" value="DPPIV_N"/>
    <property type="match status" value="1"/>
</dbReference>
<name>A0A085W7R8_9BACT</name>
<dbReference type="GO" id="GO:0006508">
    <property type="term" value="P:proteolysis"/>
    <property type="evidence" value="ECO:0007669"/>
    <property type="project" value="InterPro"/>
</dbReference>
<dbReference type="Gene3D" id="3.40.50.1820">
    <property type="entry name" value="alpha/beta hydrolase"/>
    <property type="match status" value="1"/>
</dbReference>
<dbReference type="AlphaFoldDB" id="A0A085W7R8"/>
<feature type="domain" description="Dipeptidylpeptidase IV N-terminal" evidence="2">
    <location>
        <begin position="220"/>
        <end position="466"/>
    </location>
</feature>
<dbReference type="GO" id="GO:0008236">
    <property type="term" value="F:serine-type peptidase activity"/>
    <property type="evidence" value="ECO:0007669"/>
    <property type="project" value="InterPro"/>
</dbReference>
<evidence type="ECO:0000313" key="3">
    <source>
        <dbReference type="EMBL" id="KFE63731.1"/>
    </source>
</evidence>
<dbReference type="SUPFAM" id="SSF82171">
    <property type="entry name" value="DPP6 N-terminal domain-like"/>
    <property type="match status" value="1"/>
</dbReference>
<accession>A0A085W7R8</accession>
<proteinExistence type="predicted"/>
<dbReference type="STRING" id="394096.DB31_2499"/>
<evidence type="ECO:0000259" key="2">
    <source>
        <dbReference type="Pfam" id="PF00930"/>
    </source>
</evidence>
<dbReference type="SUPFAM" id="SSF53474">
    <property type="entry name" value="alpha/beta-Hydrolases"/>
    <property type="match status" value="1"/>
</dbReference>
<dbReference type="Pfam" id="PF00326">
    <property type="entry name" value="Peptidase_S9"/>
    <property type="match status" value="1"/>
</dbReference>
<evidence type="ECO:0000259" key="1">
    <source>
        <dbReference type="Pfam" id="PF00326"/>
    </source>
</evidence>